<name>A0ABR5ILS8_9HYPH</name>
<sequence length="167" mass="19754">MKKLHPLIKSEMLNTFQSVKELMLGKNYDNMLQQSSQGFLFTYDDWSDVVRMEKLQYIDNAQYAIIETLFSDFVNYLENSDDFDQKEINKFKFVDEIFHEHLRELSFFKFRNPEIISIDEAINEFKDINFFPPTIVLKDGKFIDIQNHFTNVTPLSTLLSGVETKKA</sequence>
<dbReference type="Proteomes" id="UP000053900">
    <property type="component" value="Unassembled WGS sequence"/>
</dbReference>
<comment type="caution">
    <text evidence="1">The sequence shown here is derived from an EMBL/GenBank/DDBJ whole genome shotgun (WGS) entry which is preliminary data.</text>
</comment>
<protein>
    <submittedName>
        <fullName evidence="1">Uncharacterized protein</fullName>
    </submittedName>
</protein>
<dbReference type="EMBL" id="LGSW01000003">
    <property type="protein sequence ID" value="KND22025.1"/>
    <property type="molecule type" value="Genomic_DNA"/>
</dbReference>
<gene>
    <name evidence="1" type="ORF">AFK20_05385</name>
</gene>
<evidence type="ECO:0000313" key="2">
    <source>
        <dbReference type="Proteomes" id="UP000053900"/>
    </source>
</evidence>
<evidence type="ECO:0000313" key="1">
    <source>
        <dbReference type="EMBL" id="KND22025.1"/>
    </source>
</evidence>
<proteinExistence type="predicted"/>
<reference evidence="1 2" key="1">
    <citation type="submission" date="2015-07" db="EMBL/GenBank/DDBJ databases">
        <title>Draft genome of Enhydrobacter aerosaccus.</title>
        <authorList>
            <person name="Wang X."/>
        </authorList>
    </citation>
    <scope>NUCLEOTIDE SEQUENCE [LARGE SCALE GENOMIC DNA]</scope>
    <source>
        <strain evidence="1 2">CGMCC9176</strain>
    </source>
</reference>
<organism evidence="1 2">
    <name type="scientific">Enhydrobacter aerosaccus</name>
    <dbReference type="NCBI Taxonomy" id="225324"/>
    <lineage>
        <taxon>Bacteria</taxon>
        <taxon>Pseudomonadati</taxon>
        <taxon>Pseudomonadota</taxon>
        <taxon>Alphaproteobacteria</taxon>
        <taxon>Hyphomicrobiales</taxon>
        <taxon>Enhydrobacter</taxon>
    </lineage>
</organism>
<keyword evidence="2" id="KW-1185">Reference proteome</keyword>
<accession>A0ABR5ILS8</accession>